<dbReference type="AlphaFoldDB" id="A0A517PCJ8"/>
<accession>A0A517PCJ8</accession>
<dbReference type="PANTHER" id="PTHR46732">
    <property type="entry name" value="ATP-DEPENDENT PROTEASE LA (LON) DOMAIN PROTEIN"/>
    <property type="match status" value="1"/>
</dbReference>
<organism evidence="3 4">
    <name type="scientific">Alienimonas californiensis</name>
    <dbReference type="NCBI Taxonomy" id="2527989"/>
    <lineage>
        <taxon>Bacteria</taxon>
        <taxon>Pseudomonadati</taxon>
        <taxon>Planctomycetota</taxon>
        <taxon>Planctomycetia</taxon>
        <taxon>Planctomycetales</taxon>
        <taxon>Planctomycetaceae</taxon>
        <taxon>Alienimonas</taxon>
    </lineage>
</organism>
<dbReference type="InterPro" id="IPR015947">
    <property type="entry name" value="PUA-like_sf"/>
</dbReference>
<dbReference type="Pfam" id="PF02190">
    <property type="entry name" value="LON_substr_bdg"/>
    <property type="match status" value="1"/>
</dbReference>
<evidence type="ECO:0000256" key="1">
    <source>
        <dbReference type="SAM" id="MobiDB-lite"/>
    </source>
</evidence>
<dbReference type="PANTHER" id="PTHR46732:SF8">
    <property type="entry name" value="ATP-DEPENDENT PROTEASE LA (LON) DOMAIN PROTEIN"/>
    <property type="match status" value="1"/>
</dbReference>
<proteinExistence type="predicted"/>
<feature type="region of interest" description="Disordered" evidence="1">
    <location>
        <begin position="1"/>
        <end position="56"/>
    </location>
</feature>
<dbReference type="Proteomes" id="UP000318741">
    <property type="component" value="Chromosome"/>
</dbReference>
<dbReference type="Gene3D" id="1.20.58.1480">
    <property type="match status" value="1"/>
</dbReference>
<keyword evidence="4" id="KW-1185">Reference proteome</keyword>
<dbReference type="OrthoDB" id="9806457at2"/>
<sequence length="302" mass="32916">MTPPDFPPDDDDRPGGGLSGRSGDDGAGRGSGEDDDDCGVPEPIAPHATKGPERLPRDFSGKVPLFPLPGCVFFPHTLLPLHVFEPRYRAMTRDALGLEAWDEPGGPVRAGRRGERLIAMARLREGFDTELTHGEDSVTESDRSPIHDTVCIGKIVAEQELPDGRFHIVLRGVVRAAVKSERVTEAGYRLAAVAPLPDCCGPRPDLDRPARTKQITDRFVGLFPDVDLPDVLARAFGRCVTPGMVCDVVASVLQLSPDESQELLDQTDPDVRTDVVLRHLRRHLVKAGFKTGRTGMADPQWN</sequence>
<dbReference type="GO" id="GO:0004252">
    <property type="term" value="F:serine-type endopeptidase activity"/>
    <property type="evidence" value="ECO:0007669"/>
    <property type="project" value="UniProtKB-EC"/>
</dbReference>
<reference evidence="3 4" key="1">
    <citation type="submission" date="2019-02" db="EMBL/GenBank/DDBJ databases">
        <title>Deep-cultivation of Planctomycetes and their phenomic and genomic characterization uncovers novel biology.</title>
        <authorList>
            <person name="Wiegand S."/>
            <person name="Jogler M."/>
            <person name="Boedeker C."/>
            <person name="Pinto D."/>
            <person name="Vollmers J."/>
            <person name="Rivas-Marin E."/>
            <person name="Kohn T."/>
            <person name="Peeters S.H."/>
            <person name="Heuer A."/>
            <person name="Rast P."/>
            <person name="Oberbeckmann S."/>
            <person name="Bunk B."/>
            <person name="Jeske O."/>
            <person name="Meyerdierks A."/>
            <person name="Storesund J.E."/>
            <person name="Kallscheuer N."/>
            <person name="Luecker S."/>
            <person name="Lage O.M."/>
            <person name="Pohl T."/>
            <person name="Merkel B.J."/>
            <person name="Hornburger P."/>
            <person name="Mueller R.-W."/>
            <person name="Bruemmer F."/>
            <person name="Labrenz M."/>
            <person name="Spormann A.M."/>
            <person name="Op den Camp H."/>
            <person name="Overmann J."/>
            <person name="Amann R."/>
            <person name="Jetten M.S.M."/>
            <person name="Mascher T."/>
            <person name="Medema M.H."/>
            <person name="Devos D.P."/>
            <person name="Kaster A.-K."/>
            <person name="Ovreas L."/>
            <person name="Rohde M."/>
            <person name="Galperin M.Y."/>
            <person name="Jogler C."/>
        </authorList>
    </citation>
    <scope>NUCLEOTIDE SEQUENCE [LARGE SCALE GENOMIC DNA]</scope>
    <source>
        <strain evidence="3 4">CA12</strain>
    </source>
</reference>
<dbReference type="SMART" id="SM00464">
    <property type="entry name" value="LON"/>
    <property type="match status" value="1"/>
</dbReference>
<feature type="domain" description="Lon N-terminal" evidence="2">
    <location>
        <begin position="63"/>
        <end position="284"/>
    </location>
</feature>
<keyword evidence="3" id="KW-0378">Hydrolase</keyword>
<dbReference type="RefSeq" id="WP_145359969.1">
    <property type="nucleotide sequence ID" value="NZ_CP036265.1"/>
</dbReference>
<keyword evidence="3" id="KW-0645">Protease</keyword>
<gene>
    <name evidence="3" type="primary">lon2</name>
    <name evidence="3" type="ORF">CA12_31720</name>
</gene>
<evidence type="ECO:0000313" key="3">
    <source>
        <dbReference type="EMBL" id="QDT17061.1"/>
    </source>
</evidence>
<dbReference type="Gene3D" id="2.30.130.40">
    <property type="entry name" value="LON domain-like"/>
    <property type="match status" value="1"/>
</dbReference>
<dbReference type="SUPFAM" id="SSF88697">
    <property type="entry name" value="PUA domain-like"/>
    <property type="match status" value="1"/>
</dbReference>
<dbReference type="KEGG" id="acaf:CA12_31720"/>
<dbReference type="InterPro" id="IPR003111">
    <property type="entry name" value="Lon_prtase_N"/>
</dbReference>
<evidence type="ECO:0000313" key="4">
    <source>
        <dbReference type="Proteomes" id="UP000318741"/>
    </source>
</evidence>
<evidence type="ECO:0000259" key="2">
    <source>
        <dbReference type="PROSITE" id="PS51787"/>
    </source>
</evidence>
<dbReference type="InterPro" id="IPR046336">
    <property type="entry name" value="Lon_prtase_N_sf"/>
</dbReference>
<protein>
    <submittedName>
        <fullName evidence="3">Lon protease 2</fullName>
        <ecNumber evidence="3">3.4.21.53</ecNumber>
    </submittedName>
</protein>
<dbReference type="GO" id="GO:0006508">
    <property type="term" value="P:proteolysis"/>
    <property type="evidence" value="ECO:0007669"/>
    <property type="project" value="UniProtKB-KW"/>
</dbReference>
<dbReference type="EMBL" id="CP036265">
    <property type="protein sequence ID" value="QDT17061.1"/>
    <property type="molecule type" value="Genomic_DNA"/>
</dbReference>
<dbReference type="PROSITE" id="PS51787">
    <property type="entry name" value="LON_N"/>
    <property type="match status" value="1"/>
</dbReference>
<dbReference type="EC" id="3.4.21.53" evidence="3"/>
<name>A0A517PCJ8_9PLAN</name>